<dbReference type="Gene3D" id="3.40.395.10">
    <property type="entry name" value="Adenoviral Proteinase, Chain A"/>
    <property type="match status" value="1"/>
</dbReference>
<name>V2X8Y4_MONRO</name>
<evidence type="ECO:0000256" key="3">
    <source>
        <dbReference type="ARBA" id="ARBA00022801"/>
    </source>
</evidence>
<protein>
    <recommendedName>
        <fullName evidence="5">Ubiquitin-like protease family profile domain-containing protein</fullName>
    </recommendedName>
</protein>
<dbReference type="SUPFAM" id="SSF54001">
    <property type="entry name" value="Cysteine proteinases"/>
    <property type="match status" value="1"/>
</dbReference>
<dbReference type="Pfam" id="PF02902">
    <property type="entry name" value="Peptidase_C48"/>
    <property type="match status" value="1"/>
</dbReference>
<feature type="compositionally biased region" description="Acidic residues" evidence="4">
    <location>
        <begin position="632"/>
        <end position="642"/>
    </location>
</feature>
<dbReference type="GO" id="GO:0008234">
    <property type="term" value="F:cysteine-type peptidase activity"/>
    <property type="evidence" value="ECO:0007669"/>
    <property type="project" value="InterPro"/>
</dbReference>
<evidence type="ECO:0000313" key="7">
    <source>
        <dbReference type="Proteomes" id="UP000017559"/>
    </source>
</evidence>
<dbReference type="STRING" id="1381753.V2X8Y4"/>
<dbReference type="Pfam" id="PF18758">
    <property type="entry name" value="KDZ"/>
    <property type="match status" value="1"/>
</dbReference>
<sequence length="946" mass="107444">MMPSMPPLETKASQHDTSYDPSALKPGQCHPYLWKACACCFGGNMFGRRVEDGGNVHIAIDGNLHHRHQISGGNGVPFHKSERFLSKEYVDDTKVPDEAINACQSSYQAAQGDEKSASLKMFDENGLMALVCRHDIPLFFAFIDTPGKQQKYGVALLEKLYSMLSEHAMVLALYDVACVLERSAQMYEFFSDSIASRLSFATSSRLHKIIPIERRCTKAHHVWLLDRQANALTIDHRDGLGMWIQHRLYRNVHRKEAEAEVTIEESGHSRPYLQRQWEQQKVAQTSKCAHAPSHLKKELDKVLQLQTEIDTIQASIQAAAKASAAILKSLMKTHQKLREKADTLYSSLKIPNHFPELRSIPFEYLHLLFLAHDLKIDIQKQAVGSFFEWDRLDLAAGGAHNSIGTKIHQITRKAIKKHVPALQSALHKYNRYCETLNKLHKPTYSIPPPKPLPTNLKDLRENSDLYEDVWIIQIDTEAAPAWLVDDGVRKGIRAFAEELFGLEVALKQENVSRYHTFLRQRRKRLLQLKTRWANPLAPISHFNKAQSLVYQALSQHSTPSPLISLPPSSSSTQTSTVSLTTKTELSNIVDDIEEEVKTAEELYLEDMMAMNDGDSSDGSDEGETDLLAGAEAPDDSDCSDTESDGKDGHDKELDMGMKLNEAEETQVQTDEKMAEMRVEIADEVKAEMEDEVMMEMMETEIEMKVETIELQWRQLSNLNLDQYLILYLEGFVFNPVQGTRMVNQVFYSTTRSQQIVIRNDTLCRLDSLTRWLDDTTVNDCAALLQKILPQDHSQPSVVHTQNCAIFSSYLMTIEDDEDKLWRNTCRTSYWQKSTWILPIHDEPTKHWVLAFIKPNASEIHLFDSFGSKTRWENWVPHIFENVQRLLKLANNHGNEVVACCSHWVAIPSSVDRCQINTHDCGVWVLSGIAAVLCGFDIPDAKDLDMA</sequence>
<feature type="region of interest" description="Disordered" evidence="4">
    <location>
        <begin position="610"/>
        <end position="652"/>
    </location>
</feature>
<gene>
    <name evidence="6" type="ORF">Moror_5141</name>
</gene>
<evidence type="ECO:0000259" key="5">
    <source>
        <dbReference type="PROSITE" id="PS50600"/>
    </source>
</evidence>
<evidence type="ECO:0000313" key="6">
    <source>
        <dbReference type="EMBL" id="ESK89256.1"/>
    </source>
</evidence>
<comment type="similarity">
    <text evidence="1">Belongs to the peptidase C48 family.</text>
</comment>
<comment type="caution">
    <text evidence="6">The sequence shown here is derived from an EMBL/GenBank/DDBJ whole genome shotgun (WGS) entry which is preliminary data.</text>
</comment>
<feature type="compositionally biased region" description="Basic and acidic residues" evidence="4">
    <location>
        <begin position="643"/>
        <end position="652"/>
    </location>
</feature>
<organism evidence="6 7">
    <name type="scientific">Moniliophthora roreri (strain MCA 2997)</name>
    <name type="common">Cocoa frosty pod rot fungus</name>
    <name type="synonym">Crinipellis roreri</name>
    <dbReference type="NCBI Taxonomy" id="1381753"/>
    <lineage>
        <taxon>Eukaryota</taxon>
        <taxon>Fungi</taxon>
        <taxon>Dikarya</taxon>
        <taxon>Basidiomycota</taxon>
        <taxon>Agaricomycotina</taxon>
        <taxon>Agaricomycetes</taxon>
        <taxon>Agaricomycetidae</taxon>
        <taxon>Agaricales</taxon>
        <taxon>Marasmiineae</taxon>
        <taxon>Marasmiaceae</taxon>
        <taxon>Moniliophthora</taxon>
    </lineage>
</organism>
<dbReference type="HOGENOM" id="CLU_004552_0_0_1"/>
<evidence type="ECO:0000256" key="4">
    <source>
        <dbReference type="SAM" id="MobiDB-lite"/>
    </source>
</evidence>
<feature type="domain" description="Ubiquitin-like protease family profile" evidence="5">
    <location>
        <begin position="755"/>
        <end position="931"/>
    </location>
</feature>
<dbReference type="KEGG" id="mrr:Moror_5141"/>
<dbReference type="AlphaFoldDB" id="V2X8Y4"/>
<proteinExistence type="inferred from homology"/>
<dbReference type="InterPro" id="IPR040521">
    <property type="entry name" value="KDZ"/>
</dbReference>
<dbReference type="Proteomes" id="UP000017559">
    <property type="component" value="Unassembled WGS sequence"/>
</dbReference>
<dbReference type="PROSITE" id="PS50600">
    <property type="entry name" value="ULP_PROTEASE"/>
    <property type="match status" value="1"/>
</dbReference>
<dbReference type="InterPro" id="IPR038765">
    <property type="entry name" value="Papain-like_cys_pep_sf"/>
</dbReference>
<dbReference type="GO" id="GO:0019783">
    <property type="term" value="F:ubiquitin-like protein peptidase activity"/>
    <property type="evidence" value="ECO:0007669"/>
    <property type="project" value="UniProtKB-ARBA"/>
</dbReference>
<keyword evidence="2" id="KW-0645">Protease</keyword>
<accession>V2X8Y4</accession>
<dbReference type="PANTHER" id="PTHR33096">
    <property type="entry name" value="CXC2 DOMAIN-CONTAINING PROTEIN"/>
    <property type="match status" value="1"/>
</dbReference>
<evidence type="ECO:0000256" key="1">
    <source>
        <dbReference type="ARBA" id="ARBA00005234"/>
    </source>
</evidence>
<keyword evidence="7" id="KW-1185">Reference proteome</keyword>
<dbReference type="GO" id="GO:0006508">
    <property type="term" value="P:proteolysis"/>
    <property type="evidence" value="ECO:0007669"/>
    <property type="project" value="UniProtKB-KW"/>
</dbReference>
<dbReference type="OrthoDB" id="3253684at2759"/>
<feature type="region of interest" description="Disordered" evidence="4">
    <location>
        <begin position="559"/>
        <end position="579"/>
    </location>
</feature>
<evidence type="ECO:0000256" key="2">
    <source>
        <dbReference type="ARBA" id="ARBA00022670"/>
    </source>
</evidence>
<dbReference type="EMBL" id="AWSO01000571">
    <property type="protein sequence ID" value="ESK89256.1"/>
    <property type="molecule type" value="Genomic_DNA"/>
</dbReference>
<feature type="region of interest" description="Disordered" evidence="4">
    <location>
        <begin position="1"/>
        <end position="20"/>
    </location>
</feature>
<dbReference type="PANTHER" id="PTHR33096:SF1">
    <property type="entry name" value="CXC1-LIKE CYSTEINE CLUSTER ASSOCIATED WITH KDZ TRANSPOSASES DOMAIN-CONTAINING PROTEIN"/>
    <property type="match status" value="1"/>
</dbReference>
<feature type="compositionally biased region" description="Acidic residues" evidence="4">
    <location>
        <begin position="614"/>
        <end position="624"/>
    </location>
</feature>
<reference evidence="6 7" key="1">
    <citation type="journal article" date="2014" name="BMC Genomics">
        <title>Genome and secretome analysis of the hemibiotrophic fungal pathogen, Moniliophthora roreri, which causes frosty pod rot disease of cacao: mechanisms of the biotrophic and necrotrophic phases.</title>
        <authorList>
            <person name="Meinhardt L.W."/>
            <person name="Costa G.G.L."/>
            <person name="Thomazella D.P.T."/>
            <person name="Teixeira P.J.P.L."/>
            <person name="Carazzolle M.F."/>
            <person name="Schuster S.C."/>
            <person name="Carlson J.E."/>
            <person name="Guiltinan M.J."/>
            <person name="Mieczkowski P."/>
            <person name="Farmer A."/>
            <person name="Ramaraj T."/>
            <person name="Crozier J."/>
            <person name="Davis R.E."/>
            <person name="Shao J."/>
            <person name="Melnick R.L."/>
            <person name="Pereira G.A.G."/>
            <person name="Bailey B.A."/>
        </authorList>
    </citation>
    <scope>NUCLEOTIDE SEQUENCE [LARGE SCALE GENOMIC DNA]</scope>
    <source>
        <strain evidence="6 7">MCA 2997</strain>
    </source>
</reference>
<dbReference type="InterPro" id="IPR003653">
    <property type="entry name" value="Peptidase_C48_C"/>
</dbReference>
<keyword evidence="3" id="KW-0378">Hydrolase</keyword>